<dbReference type="FunFam" id="2.60.40.10:FF:000036">
    <property type="entry name" value="receptor-type tyrosine-protein phosphatase delta isoform X1"/>
    <property type="match status" value="1"/>
</dbReference>
<feature type="domain" description="Fibronectin type-III" evidence="17">
    <location>
        <begin position="463"/>
        <end position="559"/>
    </location>
</feature>
<keyword evidence="14" id="KW-0393">Immunoglobulin domain</keyword>
<feature type="domain" description="Ig-like" evidence="16">
    <location>
        <begin position="159"/>
        <end position="250"/>
    </location>
</feature>
<keyword evidence="6" id="KW-0677">Repeat</keyword>
<comment type="similarity">
    <text evidence="2">Belongs to the protein-tyrosine phosphatase family. Receptor class 2A subfamily.</text>
</comment>
<dbReference type="SMART" id="SM00060">
    <property type="entry name" value="FN3"/>
    <property type="match status" value="4"/>
</dbReference>
<dbReference type="Proteomes" id="UP000278627">
    <property type="component" value="Unassembled WGS sequence"/>
</dbReference>
<feature type="domain" description="Fibronectin type-III" evidence="17">
    <location>
        <begin position="670"/>
        <end position="793"/>
    </location>
</feature>
<dbReference type="InterPro" id="IPR036116">
    <property type="entry name" value="FN3_sf"/>
</dbReference>
<dbReference type="Gene3D" id="2.60.40.10">
    <property type="entry name" value="Immunoglobulins"/>
    <property type="match status" value="7"/>
</dbReference>
<dbReference type="GO" id="GO:0098632">
    <property type="term" value="F:cell-cell adhesion mediator activity"/>
    <property type="evidence" value="ECO:0007669"/>
    <property type="project" value="TreeGrafter"/>
</dbReference>
<dbReference type="PRINTS" id="PR00014">
    <property type="entry name" value="FNTYPEIII"/>
</dbReference>
<dbReference type="GO" id="GO:0007420">
    <property type="term" value="P:brain development"/>
    <property type="evidence" value="ECO:0007669"/>
    <property type="project" value="TreeGrafter"/>
</dbReference>
<evidence type="ECO:0000259" key="16">
    <source>
        <dbReference type="PROSITE" id="PS50835"/>
    </source>
</evidence>
<dbReference type="PANTHER" id="PTHR44170">
    <property type="entry name" value="PROTEIN SIDEKICK"/>
    <property type="match status" value="1"/>
</dbReference>
<dbReference type="WBParaSite" id="BPAG_0001060601-mRNA-1">
    <property type="protein sequence ID" value="BPAG_0001060601-mRNA-1"/>
    <property type="gene ID" value="BPAG_0001060601"/>
</dbReference>
<proteinExistence type="inferred from homology"/>
<dbReference type="InterPro" id="IPR003598">
    <property type="entry name" value="Ig_sub2"/>
</dbReference>
<keyword evidence="11" id="KW-1015">Disulfide bond</keyword>
<dbReference type="GO" id="GO:0030424">
    <property type="term" value="C:axon"/>
    <property type="evidence" value="ECO:0007669"/>
    <property type="project" value="TreeGrafter"/>
</dbReference>
<dbReference type="InterPro" id="IPR003961">
    <property type="entry name" value="FN3_dom"/>
</dbReference>
<dbReference type="PROSITE" id="PS50853">
    <property type="entry name" value="FN3"/>
    <property type="match status" value="4"/>
</dbReference>
<keyword evidence="4" id="KW-0812">Transmembrane</keyword>
<evidence type="ECO:0000256" key="15">
    <source>
        <dbReference type="ARBA" id="ARBA00051722"/>
    </source>
</evidence>
<dbReference type="FunFam" id="2.60.40.10:FF:000010">
    <property type="entry name" value="receptor-type tyrosine-protein phosphatase delta isoform X1"/>
    <property type="match status" value="1"/>
</dbReference>
<evidence type="ECO:0000259" key="17">
    <source>
        <dbReference type="PROSITE" id="PS50853"/>
    </source>
</evidence>
<dbReference type="InterPro" id="IPR036179">
    <property type="entry name" value="Ig-like_dom_sf"/>
</dbReference>
<dbReference type="InterPro" id="IPR013783">
    <property type="entry name" value="Ig-like_fold"/>
</dbReference>
<evidence type="ECO:0000256" key="14">
    <source>
        <dbReference type="ARBA" id="ARBA00023319"/>
    </source>
</evidence>
<dbReference type="PROSITE" id="PS50835">
    <property type="entry name" value="IG_LIKE"/>
    <property type="match status" value="3"/>
</dbReference>
<evidence type="ECO:0000256" key="8">
    <source>
        <dbReference type="ARBA" id="ARBA00022912"/>
    </source>
</evidence>
<accession>A0A0N4TPW3</accession>
<feature type="domain" description="Fibronectin type-III" evidence="17">
    <location>
        <begin position="349"/>
        <end position="458"/>
    </location>
</feature>
<evidence type="ECO:0000256" key="9">
    <source>
        <dbReference type="ARBA" id="ARBA00022989"/>
    </source>
</evidence>
<keyword evidence="8" id="KW-0904">Protein phosphatase</keyword>
<evidence type="ECO:0000256" key="2">
    <source>
        <dbReference type="ARBA" id="ARBA00010504"/>
    </source>
</evidence>
<dbReference type="Pfam" id="PF00041">
    <property type="entry name" value="fn3"/>
    <property type="match status" value="4"/>
</dbReference>
<evidence type="ECO:0000256" key="13">
    <source>
        <dbReference type="ARBA" id="ARBA00023180"/>
    </source>
</evidence>
<keyword evidence="13" id="KW-0325">Glycoprotein</keyword>
<reference evidence="18 19" key="2">
    <citation type="submission" date="2018-11" db="EMBL/GenBank/DDBJ databases">
        <authorList>
            <consortium name="Pathogen Informatics"/>
        </authorList>
    </citation>
    <scope>NUCLEOTIDE SEQUENCE [LARGE SCALE GENOMIC DNA]</scope>
</reference>
<evidence type="ECO:0000256" key="12">
    <source>
        <dbReference type="ARBA" id="ARBA00023170"/>
    </source>
</evidence>
<protein>
    <recommendedName>
        <fullName evidence="3">protein-tyrosine-phosphatase</fullName>
        <ecNumber evidence="3">3.1.3.48</ecNumber>
    </recommendedName>
</protein>
<organism evidence="20">
    <name type="scientific">Brugia pahangi</name>
    <name type="common">Filarial nematode worm</name>
    <dbReference type="NCBI Taxonomy" id="6280"/>
    <lineage>
        <taxon>Eukaryota</taxon>
        <taxon>Metazoa</taxon>
        <taxon>Ecdysozoa</taxon>
        <taxon>Nematoda</taxon>
        <taxon>Chromadorea</taxon>
        <taxon>Rhabditida</taxon>
        <taxon>Spirurina</taxon>
        <taxon>Spiruromorpha</taxon>
        <taxon>Filarioidea</taxon>
        <taxon>Onchocercidae</taxon>
        <taxon>Brugia</taxon>
    </lineage>
</organism>
<reference evidence="20" key="1">
    <citation type="submission" date="2017-02" db="UniProtKB">
        <authorList>
            <consortium name="WormBaseParasite"/>
        </authorList>
    </citation>
    <scope>IDENTIFICATION</scope>
</reference>
<dbReference type="SMART" id="SM00408">
    <property type="entry name" value="IGc2"/>
    <property type="match status" value="3"/>
</dbReference>
<comment type="subcellular location">
    <subcellularLocation>
        <location evidence="1">Membrane</location>
        <topology evidence="1">Single-pass membrane protein</topology>
    </subcellularLocation>
</comment>
<keyword evidence="7" id="KW-0378">Hydrolase</keyword>
<feature type="domain" description="Fibronectin type-III" evidence="17">
    <location>
        <begin position="563"/>
        <end position="653"/>
    </location>
</feature>
<evidence type="ECO:0000256" key="4">
    <source>
        <dbReference type="ARBA" id="ARBA00022692"/>
    </source>
</evidence>
<feature type="domain" description="Ig-like" evidence="16">
    <location>
        <begin position="258"/>
        <end position="342"/>
    </location>
</feature>
<dbReference type="Pfam" id="PF13927">
    <property type="entry name" value="Ig_3"/>
    <property type="match status" value="2"/>
</dbReference>
<dbReference type="STRING" id="6280.A0A0N4TPW3"/>
<keyword evidence="12" id="KW-0675">Receptor</keyword>
<evidence type="ECO:0000256" key="1">
    <source>
        <dbReference type="ARBA" id="ARBA00004167"/>
    </source>
</evidence>
<evidence type="ECO:0000256" key="10">
    <source>
        <dbReference type="ARBA" id="ARBA00023136"/>
    </source>
</evidence>
<dbReference type="EMBL" id="UZAD01013192">
    <property type="protein sequence ID" value="VDN91754.1"/>
    <property type="molecule type" value="Genomic_DNA"/>
</dbReference>
<dbReference type="InterPro" id="IPR013098">
    <property type="entry name" value="Ig_I-set"/>
</dbReference>
<evidence type="ECO:0000256" key="5">
    <source>
        <dbReference type="ARBA" id="ARBA00022729"/>
    </source>
</evidence>
<name>A0A0N4TPW3_BRUPA</name>
<evidence type="ECO:0000256" key="11">
    <source>
        <dbReference type="ARBA" id="ARBA00023157"/>
    </source>
</evidence>
<keyword evidence="9" id="KW-1133">Transmembrane helix</keyword>
<dbReference type="FunFam" id="2.60.40.10:FF:000032">
    <property type="entry name" value="palladin isoform X1"/>
    <property type="match status" value="1"/>
</dbReference>
<keyword evidence="5" id="KW-0732">Signal</keyword>
<dbReference type="EC" id="3.1.3.48" evidence="3"/>
<dbReference type="SMART" id="SM00409">
    <property type="entry name" value="IG"/>
    <property type="match status" value="3"/>
</dbReference>
<evidence type="ECO:0000313" key="19">
    <source>
        <dbReference type="Proteomes" id="UP000278627"/>
    </source>
</evidence>
<gene>
    <name evidence="18" type="ORF">BPAG_LOCUS10568</name>
</gene>
<keyword evidence="10" id="KW-0472">Membrane</keyword>
<dbReference type="Pfam" id="PF07679">
    <property type="entry name" value="I-set"/>
    <property type="match status" value="1"/>
</dbReference>
<dbReference type="GO" id="GO:0007411">
    <property type="term" value="P:axon guidance"/>
    <property type="evidence" value="ECO:0007669"/>
    <property type="project" value="TreeGrafter"/>
</dbReference>
<evidence type="ECO:0000313" key="18">
    <source>
        <dbReference type="EMBL" id="VDN91754.1"/>
    </source>
</evidence>
<dbReference type="InterPro" id="IPR007110">
    <property type="entry name" value="Ig-like_dom"/>
</dbReference>
<evidence type="ECO:0000256" key="7">
    <source>
        <dbReference type="ARBA" id="ARBA00022801"/>
    </source>
</evidence>
<dbReference type="SUPFAM" id="SSF48726">
    <property type="entry name" value="Immunoglobulin"/>
    <property type="match status" value="3"/>
</dbReference>
<dbReference type="GO" id="GO:0004725">
    <property type="term" value="F:protein tyrosine phosphatase activity"/>
    <property type="evidence" value="ECO:0007669"/>
    <property type="project" value="UniProtKB-EC"/>
</dbReference>
<dbReference type="PANTHER" id="PTHR44170:SF6">
    <property type="entry name" value="CONTACTIN"/>
    <property type="match status" value="1"/>
</dbReference>
<evidence type="ECO:0000256" key="3">
    <source>
        <dbReference type="ARBA" id="ARBA00013064"/>
    </source>
</evidence>
<sequence>MKRRKAIGPMLKQWTILNTTKLFCSNFIFLLSFFTFVKSAYDDWEYQSYIQALAYSAKLIIRPESSTVVADTRVSFFCRADGNPLPTIEWKKNGLSISDLRFSTKTLSNGLSTLRIEPVRLTDANSTISCTADNGIGNPVIADAILTVLSPDKLPTGFPVIEAHPVLKSVEQGRTAHVSCRVRGDPRPKVLWLRDLMPVDIRSNTRYSVSTLGNPGALMIQQAKEDDQGKYECVARNIHGVTHSKAAHLYVKVRRVPPYFSYKLERLYKTAPGGALNLTCVAVGYPMPRVFWKKSDDTYLNDPQSAPIGRNVLTLTKIEKTENYTCVAVSKLGNIEVMTTVEVKSLPRAPKNLQVFDVTSNSVRISWDPVYIEMEPVLKYIIRYRQKNVANLSTSIFPTSDIEYDEELFKQKEVSANVTTTVITELEPYQLYEITVSSVNLIGRGTASLPKEVQTDETAPNSPPQKVQARALSRSSILVRWEPPKKPNGQITGYIIHYTNLEPTTPYNLWNSQETKSDELIATIANLESESIYYLHVQARNAKGLSPMSSRATVFTRQGIPGQPAGLTAKVLDSHRIQLTWDKPLHSYNIIGYSIHFNASTGNTRELTLTIPVEKHIIDGLIPDTFYSFRVAARSARGTGAFCTDITVKTHPNVELFVVVVVFVTVPTISPKIIVLRALSSQSLFIRWKAPLLDYRSGKIRSYLIRWRPVLAKNETENGKIWQSDEEDEELLSGKGEKKEKRWLEMIQDASLDNSAIIRGLNPYSIYEVSVAAGTEMGYGIGSEPEQVQTEEDGWYCVICMHAFDNLKSLII</sequence>
<keyword evidence="19" id="KW-1185">Reference proteome</keyword>
<dbReference type="AlphaFoldDB" id="A0A0N4TPW3"/>
<dbReference type="CDD" id="cd00063">
    <property type="entry name" value="FN3"/>
    <property type="match status" value="4"/>
</dbReference>
<dbReference type="InterPro" id="IPR003599">
    <property type="entry name" value="Ig_sub"/>
</dbReference>
<dbReference type="SUPFAM" id="SSF49265">
    <property type="entry name" value="Fibronectin type III"/>
    <property type="match status" value="2"/>
</dbReference>
<feature type="domain" description="Ig-like" evidence="16">
    <location>
        <begin position="57"/>
        <end position="147"/>
    </location>
</feature>
<comment type="catalytic activity">
    <reaction evidence="15">
        <text>O-phospho-L-tyrosyl-[protein] + H2O = L-tyrosyl-[protein] + phosphate</text>
        <dbReference type="Rhea" id="RHEA:10684"/>
        <dbReference type="Rhea" id="RHEA-COMP:10136"/>
        <dbReference type="Rhea" id="RHEA-COMP:20101"/>
        <dbReference type="ChEBI" id="CHEBI:15377"/>
        <dbReference type="ChEBI" id="CHEBI:43474"/>
        <dbReference type="ChEBI" id="CHEBI:46858"/>
        <dbReference type="ChEBI" id="CHEBI:61978"/>
        <dbReference type="EC" id="3.1.3.48"/>
    </reaction>
</comment>
<dbReference type="GO" id="GO:0005886">
    <property type="term" value="C:plasma membrane"/>
    <property type="evidence" value="ECO:0007669"/>
    <property type="project" value="TreeGrafter"/>
</dbReference>
<evidence type="ECO:0000313" key="20">
    <source>
        <dbReference type="WBParaSite" id="BPAG_0001060601-mRNA-1"/>
    </source>
</evidence>
<evidence type="ECO:0000256" key="6">
    <source>
        <dbReference type="ARBA" id="ARBA00022737"/>
    </source>
</evidence>